<feature type="compositionally biased region" description="Basic and acidic residues" evidence="1">
    <location>
        <begin position="1"/>
        <end position="21"/>
    </location>
</feature>
<comment type="caution">
    <text evidence="2">The sequence shown here is derived from an EMBL/GenBank/DDBJ whole genome shotgun (WGS) entry which is preliminary data.</text>
</comment>
<dbReference type="Proteomes" id="UP001194539">
    <property type="component" value="Unassembled WGS sequence"/>
</dbReference>
<dbReference type="RefSeq" id="WP_197968711.1">
    <property type="nucleotide sequence ID" value="NZ_JACEGD010000037.1"/>
</dbReference>
<name>A0ABS0PBR2_9BRAD</name>
<evidence type="ECO:0000313" key="2">
    <source>
        <dbReference type="EMBL" id="MBH5390748.1"/>
    </source>
</evidence>
<accession>A0ABS0PBR2</accession>
<proteinExistence type="predicted"/>
<reference evidence="2 3" key="1">
    <citation type="submission" date="2020-07" db="EMBL/GenBank/DDBJ databases">
        <title>Bradyrhizobium diversity isolated from nodules of indigenous legumes of Western Australia.</title>
        <authorList>
            <person name="Klepa M.S."/>
        </authorList>
    </citation>
    <scope>NUCLEOTIDE SEQUENCE [LARGE SCALE GENOMIC DNA]</scope>
    <source>
        <strain evidence="2 3">CNPSo 4019</strain>
    </source>
</reference>
<protein>
    <submittedName>
        <fullName evidence="2">Uncharacterized protein</fullName>
    </submittedName>
</protein>
<feature type="region of interest" description="Disordered" evidence="1">
    <location>
        <begin position="1"/>
        <end position="56"/>
    </location>
</feature>
<organism evidence="2 3">
    <name type="scientific">Bradyrhizobium diversitatis</name>
    <dbReference type="NCBI Taxonomy" id="2755406"/>
    <lineage>
        <taxon>Bacteria</taxon>
        <taxon>Pseudomonadati</taxon>
        <taxon>Pseudomonadota</taxon>
        <taxon>Alphaproteobacteria</taxon>
        <taxon>Hyphomicrobiales</taxon>
        <taxon>Nitrobacteraceae</taxon>
        <taxon>Bradyrhizobium</taxon>
    </lineage>
</organism>
<keyword evidence="3" id="KW-1185">Reference proteome</keyword>
<sequence>MGAKDNSDKFSEKEIQERFEATLRGALKTPHEPLKEKPKVKKTPKKKPGLSRDSKG</sequence>
<feature type="compositionally biased region" description="Basic residues" evidence="1">
    <location>
        <begin position="38"/>
        <end position="49"/>
    </location>
</feature>
<evidence type="ECO:0000256" key="1">
    <source>
        <dbReference type="SAM" id="MobiDB-lite"/>
    </source>
</evidence>
<dbReference type="EMBL" id="JACEGD010000037">
    <property type="protein sequence ID" value="MBH5390748.1"/>
    <property type="molecule type" value="Genomic_DNA"/>
</dbReference>
<gene>
    <name evidence="2" type="ORF">H1B27_31425</name>
</gene>
<evidence type="ECO:0000313" key="3">
    <source>
        <dbReference type="Proteomes" id="UP001194539"/>
    </source>
</evidence>